<accession>A0A0X8H0Y4</accession>
<dbReference type="CDD" id="cd05387">
    <property type="entry name" value="BY-kinase"/>
    <property type="match status" value="1"/>
</dbReference>
<dbReference type="GO" id="GO:0004715">
    <property type="term" value="F:non-membrane spanning protein tyrosine kinase activity"/>
    <property type="evidence" value="ECO:0007669"/>
    <property type="project" value="UniProtKB-EC"/>
</dbReference>
<dbReference type="PANTHER" id="PTHR32309:SF13">
    <property type="entry name" value="FERRIC ENTEROBACTIN TRANSPORT PROTEIN FEPE"/>
    <property type="match status" value="1"/>
</dbReference>
<dbReference type="STRING" id="1514105.AOC36_08685"/>
<dbReference type="AlphaFoldDB" id="A0A0X8H0Y4"/>
<comment type="catalytic activity">
    <reaction evidence="8">
        <text>L-tyrosyl-[protein] + ATP = O-phospho-L-tyrosyl-[protein] + ADP + H(+)</text>
        <dbReference type="Rhea" id="RHEA:10596"/>
        <dbReference type="Rhea" id="RHEA-COMP:10136"/>
        <dbReference type="Rhea" id="RHEA-COMP:20101"/>
        <dbReference type="ChEBI" id="CHEBI:15378"/>
        <dbReference type="ChEBI" id="CHEBI:30616"/>
        <dbReference type="ChEBI" id="CHEBI:46858"/>
        <dbReference type="ChEBI" id="CHEBI:61978"/>
        <dbReference type="ChEBI" id="CHEBI:456216"/>
        <dbReference type="EC" id="2.7.10.2"/>
    </reaction>
</comment>
<dbReference type="PANTHER" id="PTHR32309">
    <property type="entry name" value="TYROSINE-PROTEIN KINASE"/>
    <property type="match status" value="1"/>
</dbReference>
<dbReference type="InterPro" id="IPR025669">
    <property type="entry name" value="AAA_dom"/>
</dbReference>
<proteinExistence type="inferred from homology"/>
<dbReference type="OrthoDB" id="9794577at2"/>
<keyword evidence="6" id="KW-0067">ATP-binding</keyword>
<evidence type="ECO:0000256" key="5">
    <source>
        <dbReference type="ARBA" id="ARBA00022777"/>
    </source>
</evidence>
<comment type="similarity">
    <text evidence="1">Belongs to the CpsD/CapB family.</text>
</comment>
<organism evidence="10 11">
    <name type="scientific">Erysipelothrix larvae</name>
    <dbReference type="NCBI Taxonomy" id="1514105"/>
    <lineage>
        <taxon>Bacteria</taxon>
        <taxon>Bacillati</taxon>
        <taxon>Bacillota</taxon>
        <taxon>Erysipelotrichia</taxon>
        <taxon>Erysipelotrichales</taxon>
        <taxon>Erysipelotrichaceae</taxon>
        <taxon>Erysipelothrix</taxon>
    </lineage>
</organism>
<dbReference type="KEGG" id="erl:AOC36_08685"/>
<keyword evidence="7" id="KW-0829">Tyrosine-protein kinase</keyword>
<feature type="domain" description="AAA" evidence="9">
    <location>
        <begin position="48"/>
        <end position="176"/>
    </location>
</feature>
<protein>
    <recommendedName>
        <fullName evidence="2">non-specific protein-tyrosine kinase</fullName>
        <ecNumber evidence="2">2.7.10.2</ecNumber>
    </recommendedName>
</protein>
<dbReference type="Proteomes" id="UP000063781">
    <property type="component" value="Chromosome"/>
</dbReference>
<evidence type="ECO:0000256" key="4">
    <source>
        <dbReference type="ARBA" id="ARBA00022741"/>
    </source>
</evidence>
<dbReference type="SUPFAM" id="SSF52540">
    <property type="entry name" value="P-loop containing nucleoside triphosphate hydrolases"/>
    <property type="match status" value="1"/>
</dbReference>
<keyword evidence="11" id="KW-1185">Reference proteome</keyword>
<keyword evidence="5" id="KW-0418">Kinase</keyword>
<keyword evidence="4" id="KW-0547">Nucleotide-binding</keyword>
<dbReference type="InterPro" id="IPR005702">
    <property type="entry name" value="Wzc-like_C"/>
</dbReference>
<evidence type="ECO:0000313" key="11">
    <source>
        <dbReference type="Proteomes" id="UP000063781"/>
    </source>
</evidence>
<keyword evidence="3" id="KW-0808">Transferase</keyword>
<evidence type="ECO:0000256" key="3">
    <source>
        <dbReference type="ARBA" id="ARBA00022679"/>
    </source>
</evidence>
<dbReference type="GO" id="GO:0005886">
    <property type="term" value="C:plasma membrane"/>
    <property type="evidence" value="ECO:0007669"/>
    <property type="project" value="TreeGrafter"/>
</dbReference>
<evidence type="ECO:0000256" key="2">
    <source>
        <dbReference type="ARBA" id="ARBA00011903"/>
    </source>
</evidence>
<dbReference type="InterPro" id="IPR050445">
    <property type="entry name" value="Bact_polysacc_biosynth/exp"/>
</dbReference>
<dbReference type="NCBIfam" id="TIGR01007">
    <property type="entry name" value="eps_fam"/>
    <property type="match status" value="1"/>
</dbReference>
<dbReference type="InterPro" id="IPR027417">
    <property type="entry name" value="P-loop_NTPase"/>
</dbReference>
<evidence type="ECO:0000256" key="7">
    <source>
        <dbReference type="ARBA" id="ARBA00023137"/>
    </source>
</evidence>
<dbReference type="EC" id="2.7.10.2" evidence="2"/>
<evidence type="ECO:0000313" key="10">
    <source>
        <dbReference type="EMBL" id="AMC94061.1"/>
    </source>
</evidence>
<evidence type="ECO:0000259" key="9">
    <source>
        <dbReference type="Pfam" id="PF13614"/>
    </source>
</evidence>
<evidence type="ECO:0000256" key="6">
    <source>
        <dbReference type="ARBA" id="ARBA00022840"/>
    </source>
</evidence>
<evidence type="ECO:0000256" key="8">
    <source>
        <dbReference type="ARBA" id="ARBA00051245"/>
    </source>
</evidence>
<dbReference type="Pfam" id="PF13614">
    <property type="entry name" value="AAA_31"/>
    <property type="match status" value="1"/>
</dbReference>
<evidence type="ECO:0000256" key="1">
    <source>
        <dbReference type="ARBA" id="ARBA00007316"/>
    </source>
</evidence>
<reference evidence="10 11" key="1">
    <citation type="submission" date="2015-10" db="EMBL/GenBank/DDBJ databases">
        <title>Erysipelothrix larvae sp. LV19 isolated from the larval gut of the rhinoceros beetle, Trypoxylus dichotomus.</title>
        <authorList>
            <person name="Lim S."/>
            <person name="Kim B.-C."/>
        </authorList>
    </citation>
    <scope>NUCLEOTIDE SEQUENCE [LARGE SCALE GENOMIC DNA]</scope>
    <source>
        <strain evidence="10 11">LV19</strain>
    </source>
</reference>
<name>A0A0X8H0Y4_9FIRM</name>
<sequence length="244" mass="26930">MFRKKAMLSASNHNKIDILDDNSSFSFVEGYRSLRTNLSFMTYSGDVKTILVSSSLPGEGKSSVSVNLARSLSMAGKKVLLIDADLRSPSVHKYLRIRKKVQDGFSTVLAGRTKLEDAIYMFPPLEIDVMLSGSIPPNASELLSREHTGEIMSELKEKYDVVIIDTPPAGVVTDAVVLSRYVDGLLFIVKQNYAEIDLIKHALKSFEQTGTKVLGVVMSDYKSTKDTRGSGSYAYDYTYGVDSK</sequence>
<gene>
    <name evidence="10" type="ORF">AOC36_08685</name>
</gene>
<dbReference type="RefSeq" id="WP_067633414.1">
    <property type="nucleotide sequence ID" value="NZ_CP013213.1"/>
</dbReference>
<dbReference type="EMBL" id="CP013213">
    <property type="protein sequence ID" value="AMC94061.1"/>
    <property type="molecule type" value="Genomic_DNA"/>
</dbReference>
<dbReference type="Gene3D" id="3.40.50.300">
    <property type="entry name" value="P-loop containing nucleotide triphosphate hydrolases"/>
    <property type="match status" value="1"/>
</dbReference>
<dbReference type="GO" id="GO:0005524">
    <property type="term" value="F:ATP binding"/>
    <property type="evidence" value="ECO:0007669"/>
    <property type="project" value="UniProtKB-KW"/>
</dbReference>